<dbReference type="GO" id="GO:0006281">
    <property type="term" value="P:DNA repair"/>
    <property type="evidence" value="ECO:0007669"/>
    <property type="project" value="UniProtKB-UniRule"/>
</dbReference>
<organism evidence="9 10">
    <name type="scientific">Parashewanella spongiae</name>
    <dbReference type="NCBI Taxonomy" id="342950"/>
    <lineage>
        <taxon>Bacteria</taxon>
        <taxon>Pseudomonadati</taxon>
        <taxon>Pseudomonadota</taxon>
        <taxon>Gammaproteobacteria</taxon>
        <taxon>Alteromonadales</taxon>
        <taxon>Shewanellaceae</taxon>
        <taxon>Parashewanella</taxon>
    </lineage>
</organism>
<dbReference type="Gene3D" id="6.10.250.240">
    <property type="match status" value="1"/>
</dbReference>
<dbReference type="InterPro" id="IPR023627">
    <property type="entry name" value="Rcmb_RecR"/>
</dbReference>
<comment type="similarity">
    <text evidence="7">Belongs to the RecR family.</text>
</comment>
<dbReference type="PANTHER" id="PTHR30446">
    <property type="entry name" value="RECOMBINATION PROTEIN RECR"/>
    <property type="match status" value="1"/>
</dbReference>
<evidence type="ECO:0000313" key="9">
    <source>
        <dbReference type="EMBL" id="RJY11049.1"/>
    </source>
</evidence>
<gene>
    <name evidence="7 9" type="primary">recR</name>
    <name evidence="9" type="ORF">D5R81_13635</name>
</gene>
<keyword evidence="1 7" id="KW-0479">Metal-binding</keyword>
<evidence type="ECO:0000259" key="8">
    <source>
        <dbReference type="PROSITE" id="PS50880"/>
    </source>
</evidence>
<dbReference type="Pfam" id="PF21175">
    <property type="entry name" value="RecR_C"/>
    <property type="match status" value="1"/>
</dbReference>
<evidence type="ECO:0000256" key="7">
    <source>
        <dbReference type="HAMAP-Rule" id="MF_00017"/>
    </source>
</evidence>
<dbReference type="SMART" id="SM00493">
    <property type="entry name" value="TOPRIM"/>
    <property type="match status" value="1"/>
</dbReference>
<protein>
    <recommendedName>
        <fullName evidence="7">Recombination protein RecR</fullName>
    </recommendedName>
</protein>
<reference evidence="9 10" key="1">
    <citation type="submission" date="2018-09" db="EMBL/GenBank/DDBJ databases">
        <title>Phylogeny of the Shewanellaceae, and recommendation for two new genera, Pseudoshewanella and Parashewanella.</title>
        <authorList>
            <person name="Wang G."/>
        </authorList>
    </citation>
    <scope>NUCLEOTIDE SEQUENCE [LARGE SCALE GENOMIC DNA]</scope>
    <source>
        <strain evidence="9 10">KCTC 22492</strain>
    </source>
</reference>
<keyword evidence="3 7" id="KW-0863">Zinc-finger</keyword>
<comment type="function">
    <text evidence="7">May play a role in DNA repair. It seems to be involved in an RecBC-independent recombinational process of DNA repair. It may act with RecF and RecO.</text>
</comment>
<dbReference type="InterPro" id="IPR000093">
    <property type="entry name" value="DNA_Rcmb_RecR"/>
</dbReference>
<accession>A0A3A6THP0</accession>
<keyword evidence="10" id="KW-1185">Reference proteome</keyword>
<dbReference type="GO" id="GO:0008270">
    <property type="term" value="F:zinc ion binding"/>
    <property type="evidence" value="ECO:0007669"/>
    <property type="project" value="UniProtKB-KW"/>
</dbReference>
<proteinExistence type="inferred from homology"/>
<dbReference type="PROSITE" id="PS50880">
    <property type="entry name" value="TOPRIM"/>
    <property type="match status" value="1"/>
</dbReference>
<keyword evidence="2 7" id="KW-0227">DNA damage</keyword>
<dbReference type="EMBL" id="QYYH01000090">
    <property type="protein sequence ID" value="RJY11049.1"/>
    <property type="molecule type" value="Genomic_DNA"/>
</dbReference>
<evidence type="ECO:0000256" key="2">
    <source>
        <dbReference type="ARBA" id="ARBA00022763"/>
    </source>
</evidence>
<sequence>MKFSPLVDELIHSLRCLPGVGPKSAQRMAFQLLERNRKPGLQLAETLAQAMSNVGHCKSCRTFTEEELCPICASNKRGNSATICVVETSADVLAVEAGGHFSGRYFVLLGHLSPLDGVGPEELGLSLLEDHLKSGDISELILATNPTVEGDATAHFIADMASRHNIKVSRIAHGVPVGGELEYVDSTTLALSFNGRVPI</sequence>
<dbReference type="Proteomes" id="UP000273022">
    <property type="component" value="Unassembled WGS sequence"/>
</dbReference>
<evidence type="ECO:0000256" key="5">
    <source>
        <dbReference type="ARBA" id="ARBA00023172"/>
    </source>
</evidence>
<keyword evidence="6 7" id="KW-0234">DNA repair</keyword>
<dbReference type="InterPro" id="IPR034137">
    <property type="entry name" value="TOPRIM_RecR"/>
</dbReference>
<dbReference type="Gene3D" id="3.40.1360.10">
    <property type="match status" value="1"/>
</dbReference>
<dbReference type="HAMAP" id="MF_00017">
    <property type="entry name" value="RecR"/>
    <property type="match status" value="1"/>
</dbReference>
<evidence type="ECO:0000256" key="3">
    <source>
        <dbReference type="ARBA" id="ARBA00022771"/>
    </source>
</evidence>
<dbReference type="GO" id="GO:0006310">
    <property type="term" value="P:DNA recombination"/>
    <property type="evidence" value="ECO:0007669"/>
    <property type="project" value="UniProtKB-UniRule"/>
</dbReference>
<name>A0A3A6THP0_9GAMM</name>
<evidence type="ECO:0000313" key="10">
    <source>
        <dbReference type="Proteomes" id="UP000273022"/>
    </source>
</evidence>
<evidence type="ECO:0000256" key="6">
    <source>
        <dbReference type="ARBA" id="ARBA00023204"/>
    </source>
</evidence>
<dbReference type="RefSeq" id="WP_121854198.1">
    <property type="nucleotide sequence ID" value="NZ_CP037952.1"/>
</dbReference>
<dbReference type="InterPro" id="IPR015967">
    <property type="entry name" value="Rcmb_RecR_Znf"/>
</dbReference>
<dbReference type="OrthoDB" id="9802672at2"/>
<keyword evidence="5 7" id="KW-0233">DNA recombination</keyword>
<keyword evidence="4 7" id="KW-0862">Zinc</keyword>
<evidence type="ECO:0000256" key="4">
    <source>
        <dbReference type="ARBA" id="ARBA00022833"/>
    </source>
</evidence>
<dbReference type="Gene3D" id="1.10.8.420">
    <property type="entry name" value="RecR Domain 1"/>
    <property type="match status" value="1"/>
</dbReference>
<dbReference type="SUPFAM" id="SSF111304">
    <property type="entry name" value="Recombination protein RecR"/>
    <property type="match status" value="1"/>
</dbReference>
<dbReference type="Pfam" id="PF13662">
    <property type="entry name" value="Toprim_4"/>
    <property type="match status" value="1"/>
</dbReference>
<feature type="zinc finger region" description="C4-type" evidence="7">
    <location>
        <begin position="57"/>
        <end position="72"/>
    </location>
</feature>
<dbReference type="GO" id="GO:0003677">
    <property type="term" value="F:DNA binding"/>
    <property type="evidence" value="ECO:0007669"/>
    <property type="project" value="UniProtKB-UniRule"/>
</dbReference>
<comment type="caution">
    <text evidence="9">The sequence shown here is derived from an EMBL/GenBank/DDBJ whole genome shotgun (WGS) entry which is preliminary data.</text>
</comment>
<dbReference type="Pfam" id="PF21176">
    <property type="entry name" value="RecR_HhH"/>
    <property type="match status" value="1"/>
</dbReference>
<dbReference type="CDD" id="cd01025">
    <property type="entry name" value="TOPRIM_recR"/>
    <property type="match status" value="1"/>
</dbReference>
<dbReference type="PANTHER" id="PTHR30446:SF0">
    <property type="entry name" value="RECOMBINATION PROTEIN RECR"/>
    <property type="match status" value="1"/>
</dbReference>
<dbReference type="InterPro" id="IPR006171">
    <property type="entry name" value="TOPRIM_dom"/>
</dbReference>
<dbReference type="NCBIfam" id="TIGR00615">
    <property type="entry name" value="recR"/>
    <property type="match status" value="1"/>
</dbReference>
<dbReference type="Pfam" id="PF02132">
    <property type="entry name" value="RecR_ZnF"/>
    <property type="match status" value="1"/>
</dbReference>
<feature type="domain" description="Toprim" evidence="8">
    <location>
        <begin position="81"/>
        <end position="176"/>
    </location>
</feature>
<dbReference type="AlphaFoldDB" id="A0A3A6THP0"/>
<evidence type="ECO:0000256" key="1">
    <source>
        <dbReference type="ARBA" id="ARBA00022723"/>
    </source>
</evidence>